<sequence length="181" mass="21389">MEMMGIDNHFIELTQALVMEATDTSHALNHKWGRTDSGNRWNKRFKKLWKCDLPLRDKVWIWKLVQQGLPTAERIAKWRRGTGQCARCLREIECMTHLFVTYSAAQRKWNEWGATCLTGLWKMVSDGDLIDLFGSVWMGNQLHKIIFFTKVTWIVWLERNNKTFNQVDQYIPFKVTGSTYQ</sequence>
<gene>
    <name evidence="2" type="ORF">R1sor_000780</name>
</gene>
<accession>A0ABD3GU50</accession>
<feature type="domain" description="Reverse transcriptase zinc-binding" evidence="1">
    <location>
        <begin position="38"/>
        <end position="109"/>
    </location>
</feature>
<protein>
    <recommendedName>
        <fullName evidence="1">Reverse transcriptase zinc-binding domain-containing protein</fullName>
    </recommendedName>
</protein>
<dbReference type="Pfam" id="PF13966">
    <property type="entry name" value="zf-RVT"/>
    <property type="match status" value="1"/>
</dbReference>
<dbReference type="Proteomes" id="UP001633002">
    <property type="component" value="Unassembled WGS sequence"/>
</dbReference>
<dbReference type="AlphaFoldDB" id="A0ABD3GU50"/>
<name>A0ABD3GU50_9MARC</name>
<evidence type="ECO:0000313" key="3">
    <source>
        <dbReference type="Proteomes" id="UP001633002"/>
    </source>
</evidence>
<dbReference type="InterPro" id="IPR026960">
    <property type="entry name" value="RVT-Znf"/>
</dbReference>
<comment type="caution">
    <text evidence="2">The sequence shown here is derived from an EMBL/GenBank/DDBJ whole genome shotgun (WGS) entry which is preliminary data.</text>
</comment>
<evidence type="ECO:0000259" key="1">
    <source>
        <dbReference type="Pfam" id="PF13966"/>
    </source>
</evidence>
<dbReference type="EMBL" id="JBJQOH010000006">
    <property type="protein sequence ID" value="KAL3682758.1"/>
    <property type="molecule type" value="Genomic_DNA"/>
</dbReference>
<evidence type="ECO:0000313" key="2">
    <source>
        <dbReference type="EMBL" id="KAL3682758.1"/>
    </source>
</evidence>
<keyword evidence="3" id="KW-1185">Reference proteome</keyword>
<reference evidence="2 3" key="1">
    <citation type="submission" date="2024-09" db="EMBL/GenBank/DDBJ databases">
        <title>Chromosome-scale assembly of Riccia sorocarpa.</title>
        <authorList>
            <person name="Paukszto L."/>
        </authorList>
    </citation>
    <scope>NUCLEOTIDE SEQUENCE [LARGE SCALE GENOMIC DNA]</scope>
    <source>
        <strain evidence="2">LP-2024</strain>
        <tissue evidence="2">Aerial parts of the thallus</tissue>
    </source>
</reference>
<proteinExistence type="predicted"/>
<organism evidence="2 3">
    <name type="scientific">Riccia sorocarpa</name>
    <dbReference type="NCBI Taxonomy" id="122646"/>
    <lineage>
        <taxon>Eukaryota</taxon>
        <taxon>Viridiplantae</taxon>
        <taxon>Streptophyta</taxon>
        <taxon>Embryophyta</taxon>
        <taxon>Marchantiophyta</taxon>
        <taxon>Marchantiopsida</taxon>
        <taxon>Marchantiidae</taxon>
        <taxon>Marchantiales</taxon>
        <taxon>Ricciaceae</taxon>
        <taxon>Riccia</taxon>
    </lineage>
</organism>